<feature type="region of interest" description="Disordered" evidence="1">
    <location>
        <begin position="193"/>
        <end position="297"/>
    </location>
</feature>
<evidence type="ECO:0000256" key="1">
    <source>
        <dbReference type="SAM" id="MobiDB-lite"/>
    </source>
</evidence>
<name>A0A9W8GS78_9FUNG</name>
<feature type="compositionally biased region" description="Basic and acidic residues" evidence="1">
    <location>
        <begin position="193"/>
        <end position="202"/>
    </location>
</feature>
<proteinExistence type="predicted"/>
<dbReference type="OrthoDB" id="5565689at2759"/>
<evidence type="ECO:0000313" key="2">
    <source>
        <dbReference type="EMBL" id="KAJ2749777.1"/>
    </source>
</evidence>
<dbReference type="Proteomes" id="UP001140011">
    <property type="component" value="Unassembled WGS sequence"/>
</dbReference>
<reference evidence="2" key="1">
    <citation type="submission" date="2022-07" db="EMBL/GenBank/DDBJ databases">
        <title>Phylogenomic reconstructions and comparative analyses of Kickxellomycotina fungi.</title>
        <authorList>
            <person name="Reynolds N.K."/>
            <person name="Stajich J.E."/>
            <person name="Barry K."/>
            <person name="Grigoriev I.V."/>
            <person name="Crous P."/>
            <person name="Smith M.E."/>
        </authorList>
    </citation>
    <scope>NUCLEOTIDE SEQUENCE</scope>
    <source>
        <strain evidence="2">BCRC 34297</strain>
    </source>
</reference>
<organism evidence="2 3">
    <name type="scientific">Coemansia pectinata</name>
    <dbReference type="NCBI Taxonomy" id="1052879"/>
    <lineage>
        <taxon>Eukaryota</taxon>
        <taxon>Fungi</taxon>
        <taxon>Fungi incertae sedis</taxon>
        <taxon>Zoopagomycota</taxon>
        <taxon>Kickxellomycotina</taxon>
        <taxon>Kickxellomycetes</taxon>
        <taxon>Kickxellales</taxon>
        <taxon>Kickxellaceae</taxon>
        <taxon>Coemansia</taxon>
    </lineage>
</organism>
<comment type="caution">
    <text evidence="2">The sequence shown here is derived from an EMBL/GenBank/DDBJ whole genome shotgun (WGS) entry which is preliminary data.</text>
</comment>
<dbReference type="EMBL" id="JANBUH010000702">
    <property type="protein sequence ID" value="KAJ2749777.1"/>
    <property type="molecule type" value="Genomic_DNA"/>
</dbReference>
<protein>
    <submittedName>
        <fullName evidence="2">Uncharacterized protein</fullName>
    </submittedName>
</protein>
<gene>
    <name evidence="2" type="ORF">GGI19_005482</name>
</gene>
<keyword evidence="3" id="KW-1185">Reference proteome</keyword>
<feature type="region of interest" description="Disordered" evidence="1">
    <location>
        <begin position="541"/>
        <end position="584"/>
    </location>
</feature>
<sequence>MLPAAKPLTKQALEEHILLLESQEAAARAPTSQRSANCPASPVAFPQISGNKLVHIFDYLTAQRCMTQESLPITNASHESLSEKDGCLAGLRAEVTTSSRRKGKGVSARKSLHMPVAVTRSRAPQPDEITQPLGGDRGFLSHLTSICAMPTSGIERRKHLGIFNHGKAVASRNTTSGAFSETDFMQSANISRVRLDKRHDSGCGDDMDVNKSPKSRPLCMSSRDSILEGAAGSAHSTRNHDSNASRRNSVAGHNESAGGSEQLDICPGDDSAAIDGEGIINSWHDPTSSAGESRDAAVSIPDCNRSFYPESPFVPQSWPQGRHRQERYTYDTRTPVEEQDSWAADEHAEVSGESLLFTAESYDAIPAPGASHLHNSHLLQSINECLEEDVDQDNAPLPSRSSEQGGDCSIDVGFLLSRSEVGMFSPFDLHNPSFGANSAFGSSFFASQDLVRQRCTGEATVSDFGASRCGLNYASAYVSPTPAQALEGANSFDTLPEYVSRTELPPPYSFLGHPPPQPSNNSSGFLREHRHFNRSRAHINMMTGSTRRDRAGRSDSAAEARRGRGVTTDSHGSTEFRYYPRRMN</sequence>
<feature type="compositionally biased region" description="Basic and acidic residues" evidence="1">
    <location>
        <begin position="546"/>
        <end position="562"/>
    </location>
</feature>
<accession>A0A9W8GS78</accession>
<evidence type="ECO:0000313" key="3">
    <source>
        <dbReference type="Proteomes" id="UP001140011"/>
    </source>
</evidence>
<dbReference type="AlphaFoldDB" id="A0A9W8GS78"/>